<evidence type="ECO:0000313" key="1">
    <source>
        <dbReference type="EMBL" id="MCR6544756.1"/>
    </source>
</evidence>
<dbReference type="RefSeq" id="WP_157677526.1">
    <property type="nucleotide sequence ID" value="NZ_CP022121.1"/>
</dbReference>
<keyword evidence="2" id="KW-1185">Reference proteome</keyword>
<dbReference type="Proteomes" id="UP001524944">
    <property type="component" value="Unassembled WGS sequence"/>
</dbReference>
<accession>A0ABT1Y2P6</accession>
<name>A0ABT1Y2P6_9FIRM</name>
<organism evidence="1 2">
    <name type="scientific">Dehalobacterium formicoaceticum</name>
    <dbReference type="NCBI Taxonomy" id="51515"/>
    <lineage>
        <taxon>Bacteria</taxon>
        <taxon>Bacillati</taxon>
        <taxon>Bacillota</taxon>
        <taxon>Clostridia</taxon>
        <taxon>Eubacteriales</taxon>
        <taxon>Peptococcaceae</taxon>
        <taxon>Dehalobacterium</taxon>
    </lineage>
</organism>
<dbReference type="EMBL" id="JANPWE010000002">
    <property type="protein sequence ID" value="MCR6544756.1"/>
    <property type="molecule type" value="Genomic_DNA"/>
</dbReference>
<comment type="caution">
    <text evidence="1">The sequence shown here is derived from an EMBL/GenBank/DDBJ whole genome shotgun (WGS) entry which is preliminary data.</text>
</comment>
<dbReference type="Pfam" id="PF18937">
    <property type="entry name" value="DUF5685"/>
    <property type="match status" value="1"/>
</dbReference>
<sequence length="305" mass="35319">MRIIKDELKIREYNHFRSYYCGLCQELKKGYGRLSTLLLNYDVTFLSLFLTSLTDTSEETASRRCMVHPGKKRTILMDNKWLSYGADINLLLAYHNLQDNWQDEHSPLALAGLVFLSGKYKKAARLHPALDQLISEKTRELAGLEKEKSPSLDETADTFAKILENICPVLDFPPATQKAIKWFCYNLGKWIYLIDALDDLAEDHKKNQYNPFIAACYQPGEDFESFRKRACSKADFILRYTLSQVAQSYELLDIKTNRGILDNIIYLGMNKQTEQVLNQRSCAKSEEKLLRNTWCPGKCFQRRNP</sequence>
<evidence type="ECO:0000313" key="2">
    <source>
        <dbReference type="Proteomes" id="UP001524944"/>
    </source>
</evidence>
<reference evidence="1 2" key="1">
    <citation type="submission" date="2022-08" db="EMBL/GenBank/DDBJ databases">
        <title>Proteogenomics of the novel Dehalobacterium formicoaceticum strain EZ94 highlights a key role of methyltransferases during anaerobic dichloromethane degradation.</title>
        <authorList>
            <person name="Wasmund K."/>
        </authorList>
    </citation>
    <scope>NUCLEOTIDE SEQUENCE [LARGE SCALE GENOMIC DNA]</scope>
    <source>
        <strain evidence="1 2">EZ94</strain>
    </source>
</reference>
<protein>
    <submittedName>
        <fullName evidence="1">DUF5685 family protein</fullName>
    </submittedName>
</protein>
<dbReference type="InterPro" id="IPR043740">
    <property type="entry name" value="DUF5685"/>
</dbReference>
<gene>
    <name evidence="1" type="ORF">NVS47_04360</name>
</gene>
<proteinExistence type="predicted"/>